<dbReference type="InterPro" id="IPR025497">
    <property type="entry name" value="PatA-like_N"/>
</dbReference>
<gene>
    <name evidence="2" type="ORF">HNQ81_003467</name>
</gene>
<dbReference type="Pfam" id="PF14332">
    <property type="entry name" value="DUF4388"/>
    <property type="match status" value="1"/>
</dbReference>
<dbReference type="EMBL" id="JACHEO010000036">
    <property type="protein sequence ID" value="MBB5349710.1"/>
    <property type="molecule type" value="Genomic_DNA"/>
</dbReference>
<dbReference type="Proteomes" id="UP000539642">
    <property type="component" value="Unassembled WGS sequence"/>
</dbReference>
<evidence type="ECO:0000313" key="3">
    <source>
        <dbReference type="Proteomes" id="UP000539642"/>
    </source>
</evidence>
<sequence>MIRRLRYIQHSQITDIFFTRLKTAFFEAITWEEGKFAFIDTAPLTAEDIVLEENVEPLIMQALFLIDGGGVN</sequence>
<comment type="caution">
    <text evidence="2">The sequence shown here is derived from an EMBL/GenBank/DDBJ whole genome shotgun (WGS) entry which is preliminary data.</text>
</comment>
<dbReference type="AlphaFoldDB" id="A0A840V6Z6"/>
<reference evidence="2 3" key="1">
    <citation type="submission" date="2020-08" db="EMBL/GenBank/DDBJ databases">
        <title>Genomic Encyclopedia of Type Strains, Phase IV (KMG-IV): sequencing the most valuable type-strain genomes for metagenomic binning, comparative biology and taxonomic classification.</title>
        <authorList>
            <person name="Goeker M."/>
        </authorList>
    </citation>
    <scope>NUCLEOTIDE SEQUENCE [LARGE SCALE GENOMIC DNA]</scope>
    <source>
        <strain evidence="2 3">DSM 28570</strain>
    </source>
</reference>
<dbReference type="RefSeq" id="WP_183352561.1">
    <property type="nucleotide sequence ID" value="NZ_JACHEO010000036.1"/>
</dbReference>
<accession>A0A840V6Z6</accession>
<proteinExistence type="predicted"/>
<keyword evidence="3" id="KW-1185">Reference proteome</keyword>
<feature type="domain" description="PatA-like N-terminal" evidence="1">
    <location>
        <begin position="6"/>
        <end position="67"/>
    </location>
</feature>
<name>A0A840V6Z6_9BACT</name>
<evidence type="ECO:0000259" key="1">
    <source>
        <dbReference type="Pfam" id="PF14332"/>
    </source>
</evidence>
<protein>
    <recommendedName>
        <fullName evidence="1">PatA-like N-terminal domain-containing protein</fullName>
    </recommendedName>
</protein>
<evidence type="ECO:0000313" key="2">
    <source>
        <dbReference type="EMBL" id="MBB5349710.1"/>
    </source>
</evidence>
<organism evidence="2 3">
    <name type="scientific">Desulfoprunum benzoelyticum</name>
    <dbReference type="NCBI Taxonomy" id="1506996"/>
    <lineage>
        <taxon>Bacteria</taxon>
        <taxon>Pseudomonadati</taxon>
        <taxon>Thermodesulfobacteriota</taxon>
        <taxon>Desulfobulbia</taxon>
        <taxon>Desulfobulbales</taxon>
        <taxon>Desulfobulbaceae</taxon>
        <taxon>Desulfoprunum</taxon>
    </lineage>
</organism>